<dbReference type="EMBL" id="JAUIQD010000004">
    <property type="protein sequence ID" value="KAK3352379.1"/>
    <property type="molecule type" value="Genomic_DNA"/>
</dbReference>
<comment type="caution">
    <text evidence="2">The sequence shown here is derived from an EMBL/GenBank/DDBJ whole genome shotgun (WGS) entry which is preliminary data.</text>
</comment>
<dbReference type="GO" id="GO:0006629">
    <property type="term" value="P:lipid metabolic process"/>
    <property type="evidence" value="ECO:0007669"/>
    <property type="project" value="InterPro"/>
</dbReference>
<name>A0AAJ0HGU5_9PEZI</name>
<reference evidence="2" key="2">
    <citation type="submission" date="2023-06" db="EMBL/GenBank/DDBJ databases">
        <authorList>
            <consortium name="Lawrence Berkeley National Laboratory"/>
            <person name="Haridas S."/>
            <person name="Hensen N."/>
            <person name="Bonometti L."/>
            <person name="Westerberg I."/>
            <person name="Brannstrom I.O."/>
            <person name="Guillou S."/>
            <person name="Cros-Aarteil S."/>
            <person name="Calhoun S."/>
            <person name="Kuo A."/>
            <person name="Mondo S."/>
            <person name="Pangilinan J."/>
            <person name="Riley R."/>
            <person name="Labutti K."/>
            <person name="Andreopoulos B."/>
            <person name="Lipzen A."/>
            <person name="Chen C."/>
            <person name="Yanf M."/>
            <person name="Daum C."/>
            <person name="Ng V."/>
            <person name="Clum A."/>
            <person name="Steindorff A."/>
            <person name="Ohm R."/>
            <person name="Martin F."/>
            <person name="Silar P."/>
            <person name="Natvig D."/>
            <person name="Lalanne C."/>
            <person name="Gautier V."/>
            <person name="Ament-Velasquez S.L."/>
            <person name="Kruys A."/>
            <person name="Hutchinson M.I."/>
            <person name="Powell A.J."/>
            <person name="Barry K."/>
            <person name="Miller A.N."/>
            <person name="Grigoriev I.V."/>
            <person name="Debuchy R."/>
            <person name="Gladieux P."/>
            <person name="Thoren M.H."/>
            <person name="Johannesson H."/>
        </authorList>
    </citation>
    <scope>NUCLEOTIDE SEQUENCE</scope>
    <source>
        <strain evidence="2">CBS 955.72</strain>
    </source>
</reference>
<organism evidence="2 3">
    <name type="scientific">Lasiosphaeria hispida</name>
    <dbReference type="NCBI Taxonomy" id="260671"/>
    <lineage>
        <taxon>Eukaryota</taxon>
        <taxon>Fungi</taxon>
        <taxon>Dikarya</taxon>
        <taxon>Ascomycota</taxon>
        <taxon>Pezizomycotina</taxon>
        <taxon>Sordariomycetes</taxon>
        <taxon>Sordariomycetidae</taxon>
        <taxon>Sordariales</taxon>
        <taxon>Lasiosphaeriaceae</taxon>
        <taxon>Lasiosphaeria</taxon>
    </lineage>
</organism>
<evidence type="ECO:0000313" key="2">
    <source>
        <dbReference type="EMBL" id="KAK3352379.1"/>
    </source>
</evidence>
<evidence type="ECO:0000313" key="3">
    <source>
        <dbReference type="Proteomes" id="UP001275084"/>
    </source>
</evidence>
<dbReference type="PANTHER" id="PTHR13593:SF148">
    <property type="entry name" value="PHOSPHATIDYLINOSITOL-SPECIFIC PHOSPHOLIPASE C X DOMAIN-CONTAINING PROTEIN"/>
    <property type="match status" value="1"/>
</dbReference>
<dbReference type="Proteomes" id="UP001275084">
    <property type="component" value="Unassembled WGS sequence"/>
</dbReference>
<accession>A0AAJ0HGU5</accession>
<dbReference type="PANTHER" id="PTHR13593">
    <property type="match status" value="1"/>
</dbReference>
<dbReference type="AlphaFoldDB" id="A0AAJ0HGU5"/>
<dbReference type="SUPFAM" id="SSF89372">
    <property type="entry name" value="Fucose-specific lectin"/>
    <property type="match status" value="2"/>
</dbReference>
<feature type="domain" description="Phosphatidylinositol-specific phospholipase C X" evidence="1">
    <location>
        <begin position="319"/>
        <end position="473"/>
    </location>
</feature>
<dbReference type="PROSITE" id="PS50007">
    <property type="entry name" value="PIPLC_X_DOMAIN"/>
    <property type="match status" value="1"/>
</dbReference>
<dbReference type="InterPro" id="IPR017946">
    <property type="entry name" value="PLC-like_Pdiesterase_TIM-brl"/>
</dbReference>
<gene>
    <name evidence="2" type="ORF">B0T25DRAFT_184858</name>
</gene>
<keyword evidence="3" id="KW-1185">Reference proteome</keyword>
<evidence type="ECO:0000259" key="1">
    <source>
        <dbReference type="SMART" id="SM00148"/>
    </source>
</evidence>
<dbReference type="SMART" id="SM00148">
    <property type="entry name" value="PLCXc"/>
    <property type="match status" value="1"/>
</dbReference>
<dbReference type="Gene3D" id="2.120.10.80">
    <property type="entry name" value="Kelch-type beta propeller"/>
    <property type="match status" value="1"/>
</dbReference>
<sequence>MSWLPHGPSNSGLVQTNRNGQSKTVPALATYRGRLWCLWADLNGSVWYATTTDNGAEFGPRQAFPQPGLPVIANLNGHLHAVIVIETGNMVHYLYDEGEAQAWVLVEPLSGVVTHSSPCLVAFHNRLFLAFISDGELYYAIWTNFISSPSSASEPSGSWSAFVEVSEEGLKFDGIPALFVMNGALHLLCATDTQVRDILCYSYDYVKSVWTKCNDVSEGRAARGVSATSYGNRAFLGFIEDGPGDQTHSVCVALFTNGQWQAHESLPSQSAADPPQISILNGRIHCIFNDNTSTKDLRWYSRPLSEYSLSFWMAPIPSSTPLSRITIPGTHDSCARSNIPFVRTQYLSIPQQLALGIRFLDLRLRRHDNGRLYCYHGGIPLGLPLRLPLESVMASIWTFLRGPDGTLPPTETVLVSIDNDNPDFAQDPALFYAAVAAAITATPPYPDGTPRWLTTPHTPTLAAARGRAVLLRRYQGDPAVPPPDRLGLDLSDWVDDSPGFTITTPTGVRVHLQDKWRFSRRIALAELVASKSGFVEALMVRAAGEGVAEADDDWYINFCSAVGDPSEHGEVAEAKWIAVGAHSDWIGKWVSGMNTWTRGFLVEKLEGLRGERVQVQVQGPAVRLGIVNLDYPELPEDNDLVARLIEMNF</sequence>
<reference evidence="2" key="1">
    <citation type="journal article" date="2023" name="Mol. Phylogenet. Evol.">
        <title>Genome-scale phylogeny and comparative genomics of the fungal order Sordariales.</title>
        <authorList>
            <person name="Hensen N."/>
            <person name="Bonometti L."/>
            <person name="Westerberg I."/>
            <person name="Brannstrom I.O."/>
            <person name="Guillou S."/>
            <person name="Cros-Aarteil S."/>
            <person name="Calhoun S."/>
            <person name="Haridas S."/>
            <person name="Kuo A."/>
            <person name="Mondo S."/>
            <person name="Pangilinan J."/>
            <person name="Riley R."/>
            <person name="LaButti K."/>
            <person name="Andreopoulos B."/>
            <person name="Lipzen A."/>
            <person name="Chen C."/>
            <person name="Yan M."/>
            <person name="Daum C."/>
            <person name="Ng V."/>
            <person name="Clum A."/>
            <person name="Steindorff A."/>
            <person name="Ohm R.A."/>
            <person name="Martin F."/>
            <person name="Silar P."/>
            <person name="Natvig D.O."/>
            <person name="Lalanne C."/>
            <person name="Gautier V."/>
            <person name="Ament-Velasquez S.L."/>
            <person name="Kruys A."/>
            <person name="Hutchinson M.I."/>
            <person name="Powell A.J."/>
            <person name="Barry K."/>
            <person name="Miller A.N."/>
            <person name="Grigoriev I.V."/>
            <person name="Debuchy R."/>
            <person name="Gladieux P."/>
            <person name="Hiltunen Thoren M."/>
            <person name="Johannesson H."/>
        </authorList>
    </citation>
    <scope>NUCLEOTIDE SEQUENCE</scope>
    <source>
        <strain evidence="2">CBS 955.72</strain>
    </source>
</reference>
<dbReference type="InterPro" id="IPR051057">
    <property type="entry name" value="PI-PLC_domain"/>
</dbReference>
<protein>
    <submittedName>
        <fullName evidence="2">Phosphatidylinositol-specific phospholipase</fullName>
    </submittedName>
</protein>
<dbReference type="InterPro" id="IPR015915">
    <property type="entry name" value="Kelch-typ_b-propeller"/>
</dbReference>
<proteinExistence type="predicted"/>
<dbReference type="GO" id="GO:0008081">
    <property type="term" value="F:phosphoric diester hydrolase activity"/>
    <property type="evidence" value="ECO:0007669"/>
    <property type="project" value="InterPro"/>
</dbReference>
<dbReference type="SUPFAM" id="SSF51695">
    <property type="entry name" value="PLC-like phosphodiesterases"/>
    <property type="match status" value="1"/>
</dbReference>
<dbReference type="Pfam" id="PF26146">
    <property type="entry name" value="PI-PLC_X"/>
    <property type="match status" value="1"/>
</dbReference>
<dbReference type="Gene3D" id="3.20.20.190">
    <property type="entry name" value="Phosphatidylinositol (PI) phosphodiesterase"/>
    <property type="match status" value="1"/>
</dbReference>
<dbReference type="InterPro" id="IPR000909">
    <property type="entry name" value="PLipase_C_PInositol-sp_X_dom"/>
</dbReference>